<comment type="caution">
    <text evidence="1">The sequence shown here is derived from an EMBL/GenBank/DDBJ whole genome shotgun (WGS) entry which is preliminary data.</text>
</comment>
<gene>
    <name evidence="1" type="ORF">IWT30_01948</name>
</gene>
<evidence type="ECO:0000313" key="2">
    <source>
        <dbReference type="Proteomes" id="UP000198374"/>
    </source>
</evidence>
<organism evidence="1 2">
    <name type="scientific">Secundilactobacillus mixtipabuli</name>
    <dbReference type="NCBI Taxonomy" id="1435342"/>
    <lineage>
        <taxon>Bacteria</taxon>
        <taxon>Bacillati</taxon>
        <taxon>Bacillota</taxon>
        <taxon>Bacilli</taxon>
        <taxon>Lactobacillales</taxon>
        <taxon>Lactobacillaceae</taxon>
        <taxon>Secundilactobacillus</taxon>
    </lineage>
</organism>
<sequence length="175" mass="20094">MTMTQFDEQLNNWLDQIEQVPLVKNMTETDQQQVVLIDSLVLQVAVEGYGAQPADWTTEMLADLFFNRFVRLLDEREKQPRLFELIPTAMMVLLDVVGPEHQATLASWVTANHDQLTHLYDEKADQFYSQLSEAMRAAHVDGQSQAEVAAFTKQYLRNHPKQSQAFFTDDSGDEK</sequence>
<dbReference type="Proteomes" id="UP000198374">
    <property type="component" value="Unassembled WGS sequence"/>
</dbReference>
<keyword evidence="2" id="KW-1185">Reference proteome</keyword>
<accession>A0A1Z5IE95</accession>
<reference evidence="1 2" key="1">
    <citation type="submission" date="2015-11" db="EMBL/GenBank/DDBJ databases">
        <title>Draft genome sequences of new species of the genus Lactobacillus isolated from orchardgrass silage.</title>
        <authorList>
            <person name="Tohno M."/>
            <person name="Tanizawa Y."/>
            <person name="Arita M."/>
        </authorList>
    </citation>
    <scope>NUCLEOTIDE SEQUENCE [LARGE SCALE GENOMIC DNA]</scope>
    <source>
        <strain evidence="1 2">IWT30</strain>
    </source>
</reference>
<proteinExistence type="predicted"/>
<evidence type="ECO:0000313" key="1">
    <source>
        <dbReference type="EMBL" id="GAW99968.1"/>
    </source>
</evidence>
<dbReference type="EMBL" id="BCMF01000010">
    <property type="protein sequence ID" value="GAW99968.1"/>
    <property type="molecule type" value="Genomic_DNA"/>
</dbReference>
<dbReference type="AlphaFoldDB" id="A0A1Z5IE95"/>
<name>A0A1Z5IE95_9LACO</name>
<protein>
    <submittedName>
        <fullName evidence="1">Uncharacterized protein</fullName>
    </submittedName>
</protein>